<dbReference type="Proteomes" id="UP001552299">
    <property type="component" value="Unassembled WGS sequence"/>
</dbReference>
<keyword evidence="3" id="KW-1185">Reference proteome</keyword>
<dbReference type="PANTHER" id="PTHR31827">
    <property type="entry name" value="EMB|CAB89363.1"/>
    <property type="match status" value="1"/>
</dbReference>
<name>A0ABD0U1Y5_DENTH</name>
<gene>
    <name evidence="2" type="ORF">M5K25_024324</name>
</gene>
<dbReference type="InterPro" id="IPR056866">
    <property type="entry name" value="Znf_WRKY19"/>
</dbReference>
<feature type="domain" description="WRKY19-like zinc finger" evidence="1">
    <location>
        <begin position="373"/>
        <end position="397"/>
    </location>
</feature>
<dbReference type="PANTHER" id="PTHR31827:SF40">
    <property type="entry name" value="F22C12.10"/>
    <property type="match status" value="1"/>
</dbReference>
<evidence type="ECO:0000259" key="1">
    <source>
        <dbReference type="Pfam" id="PF24906"/>
    </source>
</evidence>
<protein>
    <recommendedName>
        <fullName evidence="1">WRKY19-like zinc finger domain-containing protein</fullName>
    </recommendedName>
</protein>
<evidence type="ECO:0000313" key="2">
    <source>
        <dbReference type="EMBL" id="KAL0905878.1"/>
    </source>
</evidence>
<sequence>MSNISKHLGLAGNVASLNSPEKWINFQSEVGSQKVTNVRLVSFGPSNVRDFSLEGTKRKRKDIDGDTISRRHPLVPVLQCSSNPPESSNRNSSTLSMVFSPYVADEEFSVNQDLNLQLKLDIEDAHIPKAHAFVPSHNLVSESPVNLELNLSIGPAISAITSEVGTPAPGFYISHGGGQRCENADCQNGAEGKTMHFQLHGGGLNISEGSSKFCIAHDGGRHCREVGCTTVSRDKSGLCIKHGGGRRCIKEECTKGAASGSGLCIAHGGGRRCYKPECTKGAQGSTMFCKAHGGGKRCSISDCGKGAEGSTPFCKRHGGGKRCLFQGGNKCSKSVRGGTQFCVAHGGGKRCANPECSRSARGRTDYCVRHGGGKRCQLEGCGKSAQGRTDFCKAHGGGKRCLWVGQADGNLCNRLSTGKVGLCAAHSPLVQDLRVHGGETMSSPTSQKPAKIVQMKMIAVDDSCLFSSNDLNQRMHPIIPAKPGGVSLTEGRVHGGSLMAIWHF</sequence>
<evidence type="ECO:0000313" key="3">
    <source>
        <dbReference type="Proteomes" id="UP001552299"/>
    </source>
</evidence>
<comment type="caution">
    <text evidence="2">The sequence shown here is derived from an EMBL/GenBank/DDBJ whole genome shotgun (WGS) entry which is preliminary data.</text>
</comment>
<feature type="domain" description="WRKY19-like zinc finger" evidence="1">
    <location>
        <begin position="348"/>
        <end position="372"/>
    </location>
</feature>
<reference evidence="2 3" key="1">
    <citation type="journal article" date="2024" name="Plant Biotechnol. J.">
        <title>Dendrobium thyrsiflorum genome and its molecular insights into genes involved in important horticultural traits.</title>
        <authorList>
            <person name="Chen B."/>
            <person name="Wang J.Y."/>
            <person name="Zheng P.J."/>
            <person name="Li K.L."/>
            <person name="Liang Y.M."/>
            <person name="Chen X.F."/>
            <person name="Zhang C."/>
            <person name="Zhao X."/>
            <person name="He X."/>
            <person name="Zhang G.Q."/>
            <person name="Liu Z.J."/>
            <person name="Xu Q."/>
        </authorList>
    </citation>
    <scope>NUCLEOTIDE SEQUENCE [LARGE SCALE GENOMIC DNA]</scope>
    <source>
        <strain evidence="2">GZMU011</strain>
    </source>
</reference>
<proteinExistence type="predicted"/>
<dbReference type="EMBL" id="JANQDX010000018">
    <property type="protein sequence ID" value="KAL0905878.1"/>
    <property type="molecule type" value="Genomic_DNA"/>
</dbReference>
<dbReference type="Pfam" id="PF24906">
    <property type="entry name" value="Zf_WRKY19"/>
    <property type="match status" value="4"/>
</dbReference>
<feature type="domain" description="WRKY19-like zinc finger" evidence="1">
    <location>
        <begin position="245"/>
        <end position="269"/>
    </location>
</feature>
<accession>A0ABD0U1Y5</accession>
<organism evidence="2 3">
    <name type="scientific">Dendrobium thyrsiflorum</name>
    <name type="common">Pinecone-like raceme dendrobium</name>
    <name type="synonym">Orchid</name>
    <dbReference type="NCBI Taxonomy" id="117978"/>
    <lineage>
        <taxon>Eukaryota</taxon>
        <taxon>Viridiplantae</taxon>
        <taxon>Streptophyta</taxon>
        <taxon>Embryophyta</taxon>
        <taxon>Tracheophyta</taxon>
        <taxon>Spermatophyta</taxon>
        <taxon>Magnoliopsida</taxon>
        <taxon>Liliopsida</taxon>
        <taxon>Asparagales</taxon>
        <taxon>Orchidaceae</taxon>
        <taxon>Epidendroideae</taxon>
        <taxon>Malaxideae</taxon>
        <taxon>Dendrobiinae</taxon>
        <taxon>Dendrobium</taxon>
    </lineage>
</organism>
<feature type="domain" description="WRKY19-like zinc finger" evidence="1">
    <location>
        <begin position="270"/>
        <end position="294"/>
    </location>
</feature>
<dbReference type="AlphaFoldDB" id="A0ABD0U1Y5"/>